<reference evidence="7" key="1">
    <citation type="submission" date="2020-10" db="EMBL/GenBank/DDBJ databases">
        <authorList>
            <person name="Gilroy R."/>
        </authorList>
    </citation>
    <scope>NUCLEOTIDE SEQUENCE</scope>
    <source>
        <strain evidence="7">ChiSjej1B19-7085</strain>
    </source>
</reference>
<name>A0A9D1DSL5_9FIRM</name>
<keyword evidence="5 6" id="KW-0472">Membrane</keyword>
<reference evidence="7" key="2">
    <citation type="journal article" date="2021" name="PeerJ">
        <title>Extensive microbial diversity within the chicken gut microbiome revealed by metagenomics and culture.</title>
        <authorList>
            <person name="Gilroy R."/>
            <person name="Ravi A."/>
            <person name="Getino M."/>
            <person name="Pursley I."/>
            <person name="Horton D.L."/>
            <person name="Alikhan N.F."/>
            <person name="Baker D."/>
            <person name="Gharbi K."/>
            <person name="Hall N."/>
            <person name="Watson M."/>
            <person name="Adriaenssens E.M."/>
            <person name="Foster-Nyarko E."/>
            <person name="Jarju S."/>
            <person name="Secka A."/>
            <person name="Antonio M."/>
            <person name="Oren A."/>
            <person name="Chaudhuri R.R."/>
            <person name="La Ragione R."/>
            <person name="Hildebrand F."/>
            <person name="Pallen M.J."/>
        </authorList>
    </citation>
    <scope>NUCLEOTIDE SEQUENCE</scope>
    <source>
        <strain evidence="7">ChiSjej1B19-7085</strain>
    </source>
</reference>
<organism evidence="7 8">
    <name type="scientific">Candidatus Gallacutalibacter pullicola</name>
    <dbReference type="NCBI Taxonomy" id="2840830"/>
    <lineage>
        <taxon>Bacteria</taxon>
        <taxon>Bacillati</taxon>
        <taxon>Bacillota</taxon>
        <taxon>Clostridia</taxon>
        <taxon>Eubacteriales</taxon>
        <taxon>Candidatus Gallacutalibacter</taxon>
    </lineage>
</organism>
<dbReference type="EMBL" id="DVHF01000141">
    <property type="protein sequence ID" value="HIR58187.1"/>
    <property type="molecule type" value="Genomic_DNA"/>
</dbReference>
<evidence type="ECO:0000256" key="6">
    <source>
        <dbReference type="RuleBase" id="RU363041"/>
    </source>
</evidence>
<dbReference type="AlphaFoldDB" id="A0A9D1DSL5"/>
<dbReference type="Pfam" id="PF01925">
    <property type="entry name" value="TauE"/>
    <property type="match status" value="1"/>
</dbReference>
<comment type="caution">
    <text evidence="7">The sequence shown here is derived from an EMBL/GenBank/DDBJ whole genome shotgun (WGS) entry which is preliminary data.</text>
</comment>
<evidence type="ECO:0000256" key="5">
    <source>
        <dbReference type="ARBA" id="ARBA00023136"/>
    </source>
</evidence>
<evidence type="ECO:0000256" key="1">
    <source>
        <dbReference type="ARBA" id="ARBA00004141"/>
    </source>
</evidence>
<dbReference type="InterPro" id="IPR002781">
    <property type="entry name" value="TM_pro_TauE-like"/>
</dbReference>
<evidence type="ECO:0000256" key="3">
    <source>
        <dbReference type="ARBA" id="ARBA00022692"/>
    </source>
</evidence>
<evidence type="ECO:0000313" key="7">
    <source>
        <dbReference type="EMBL" id="HIR58187.1"/>
    </source>
</evidence>
<dbReference type="Proteomes" id="UP000886785">
    <property type="component" value="Unassembled WGS sequence"/>
</dbReference>
<sequence>MKKFLTLSGGFFAGIANGLLGAGGGMIAVPALGRAGLSTVESHATSVAVILPMCLISAGMYLARGDVSIADALPYLPWMLAGSLIGSRLLPRLSSTVLRRIFGVLMLWAAWRMFAA</sequence>
<comment type="similarity">
    <text evidence="2 6">Belongs to the 4-toluene sulfonate uptake permease (TSUP) (TC 2.A.102) family.</text>
</comment>
<evidence type="ECO:0000256" key="4">
    <source>
        <dbReference type="ARBA" id="ARBA00022989"/>
    </source>
</evidence>
<dbReference type="GO" id="GO:0005886">
    <property type="term" value="C:plasma membrane"/>
    <property type="evidence" value="ECO:0007669"/>
    <property type="project" value="UniProtKB-SubCell"/>
</dbReference>
<comment type="subcellular location">
    <subcellularLocation>
        <location evidence="6">Cell membrane</location>
        <topology evidence="6">Multi-pass membrane protein</topology>
    </subcellularLocation>
    <subcellularLocation>
        <location evidence="1">Membrane</location>
        <topology evidence="1">Multi-pass membrane protein</topology>
    </subcellularLocation>
</comment>
<evidence type="ECO:0000256" key="2">
    <source>
        <dbReference type="ARBA" id="ARBA00009142"/>
    </source>
</evidence>
<dbReference type="InterPro" id="IPR051598">
    <property type="entry name" value="TSUP/Inactive_protease-like"/>
</dbReference>
<feature type="transmembrane region" description="Helical" evidence="6">
    <location>
        <begin position="43"/>
        <end position="63"/>
    </location>
</feature>
<keyword evidence="4 6" id="KW-1133">Transmembrane helix</keyword>
<keyword evidence="3 6" id="KW-0812">Transmembrane</keyword>
<evidence type="ECO:0000313" key="8">
    <source>
        <dbReference type="Proteomes" id="UP000886785"/>
    </source>
</evidence>
<keyword evidence="6" id="KW-1003">Cell membrane</keyword>
<dbReference type="PANTHER" id="PTHR43701:SF2">
    <property type="entry name" value="MEMBRANE TRANSPORTER PROTEIN YJNA-RELATED"/>
    <property type="match status" value="1"/>
</dbReference>
<gene>
    <name evidence="7" type="ORF">IAA54_11030</name>
</gene>
<accession>A0A9D1DSL5</accession>
<dbReference type="PANTHER" id="PTHR43701">
    <property type="entry name" value="MEMBRANE TRANSPORTER PROTEIN MJ0441-RELATED"/>
    <property type="match status" value="1"/>
</dbReference>
<protein>
    <recommendedName>
        <fullName evidence="6">Probable membrane transporter protein</fullName>
    </recommendedName>
</protein>
<proteinExistence type="inferred from homology"/>